<comment type="subcellular location">
    <subcellularLocation>
        <location evidence="1">Secreted</location>
    </subcellularLocation>
</comment>
<keyword evidence="3" id="KW-0732">Signal</keyword>
<evidence type="ECO:0000256" key="2">
    <source>
        <dbReference type="ARBA" id="ARBA00022525"/>
    </source>
</evidence>
<dbReference type="InterPro" id="IPR011694">
    <property type="entry name" value="Ixonnexin-like"/>
</dbReference>
<dbReference type="GO" id="GO:0005576">
    <property type="term" value="C:extracellular region"/>
    <property type="evidence" value="ECO:0007669"/>
    <property type="project" value="UniProtKB-SubCell"/>
</dbReference>
<reference evidence="4" key="1">
    <citation type="journal article" date="2015" name="Sci. Rep.">
        <title>Tissue- and time-dependent transcription in Ixodes ricinus salivary glands and midguts when blood feeding on the vertebrate host.</title>
        <authorList>
            <person name="Kotsyfakis M."/>
            <person name="Schwarz A."/>
            <person name="Erhart J."/>
            <person name="Ribeiro J.M."/>
        </authorList>
    </citation>
    <scope>NUCLEOTIDE SEQUENCE</scope>
    <source>
        <tissue evidence="4">Salivary gland and midgut</tissue>
    </source>
</reference>
<evidence type="ECO:0000256" key="1">
    <source>
        <dbReference type="ARBA" id="ARBA00004613"/>
    </source>
</evidence>
<name>V5HE02_IXORI</name>
<proteinExistence type="evidence at transcript level"/>
<accession>V5HE02</accession>
<dbReference type="EMBL" id="GANP01012830">
    <property type="protein sequence ID" value="JAB71638.1"/>
    <property type="molecule type" value="mRNA"/>
</dbReference>
<dbReference type="AlphaFoldDB" id="V5HE02"/>
<evidence type="ECO:0000256" key="3">
    <source>
        <dbReference type="SAM" id="SignalP"/>
    </source>
</evidence>
<evidence type="ECO:0000313" key="4">
    <source>
        <dbReference type="EMBL" id="JAB71638.1"/>
    </source>
</evidence>
<keyword evidence="2" id="KW-0964">Secreted</keyword>
<dbReference type="Pfam" id="PF07771">
    <property type="entry name" value="TSGP1"/>
    <property type="match status" value="1"/>
</dbReference>
<sequence>MGLTGTALVLVSLAFLRKRCSPWLTKKRKRRTRQSEKKKRRKARRTFYSWNDGTQSYDQFFLGTVKKCFYNTGEKGLCQKRRMTILKRRCRYSLKTMMKRLRRQLKSRKQEERRKPK</sequence>
<protein>
    <submittedName>
        <fullName evidence="4">Putative secreted protein</fullName>
    </submittedName>
</protein>
<organism evidence="4">
    <name type="scientific">Ixodes ricinus</name>
    <name type="common">Common tick</name>
    <name type="synonym">Acarus ricinus</name>
    <dbReference type="NCBI Taxonomy" id="34613"/>
    <lineage>
        <taxon>Eukaryota</taxon>
        <taxon>Metazoa</taxon>
        <taxon>Ecdysozoa</taxon>
        <taxon>Arthropoda</taxon>
        <taxon>Chelicerata</taxon>
        <taxon>Arachnida</taxon>
        <taxon>Acari</taxon>
        <taxon>Parasitiformes</taxon>
        <taxon>Ixodida</taxon>
        <taxon>Ixodoidea</taxon>
        <taxon>Ixodidae</taxon>
        <taxon>Ixodinae</taxon>
        <taxon>Ixodes</taxon>
    </lineage>
</organism>
<feature type="chain" id="PRO_5004737925" evidence="3">
    <location>
        <begin position="23"/>
        <end position="117"/>
    </location>
</feature>
<feature type="signal peptide" evidence="3">
    <location>
        <begin position="1"/>
        <end position="22"/>
    </location>
</feature>